<name>A0A7M3MGR6_9BACT</name>
<dbReference type="RefSeq" id="WP_144302446.1">
    <property type="nucleotide sequence ID" value="NZ_QMIE01000004.1"/>
</dbReference>
<protein>
    <recommendedName>
        <fullName evidence="3">Glycosyltransferase family 1 protein</fullName>
    </recommendedName>
</protein>
<keyword evidence="2" id="KW-1185">Reference proteome</keyword>
<organism evidence="1 2">
    <name type="scientific">Oceanidesulfovibrio indonesiensis</name>
    <dbReference type="NCBI Taxonomy" id="54767"/>
    <lineage>
        <taxon>Bacteria</taxon>
        <taxon>Pseudomonadati</taxon>
        <taxon>Thermodesulfobacteriota</taxon>
        <taxon>Desulfovibrionia</taxon>
        <taxon>Desulfovibrionales</taxon>
        <taxon>Desulfovibrionaceae</taxon>
        <taxon>Oceanidesulfovibrio</taxon>
    </lineage>
</organism>
<dbReference type="SUPFAM" id="SSF53756">
    <property type="entry name" value="UDP-Glycosyltransferase/glycogen phosphorylase"/>
    <property type="match status" value="1"/>
</dbReference>
<dbReference type="OrthoDB" id="9809622at2"/>
<comment type="caution">
    <text evidence="1">The sequence shown here is derived from an EMBL/GenBank/DDBJ whole genome shotgun (WGS) entry which is preliminary data.</text>
</comment>
<sequence length="477" mass="53436">MSKRILIGTHEIAKNVINLAAGFRELGYETDSLVYNANRFYGDSQYTLRTVGFLEDTTYHTKADGTVGIKTSRKFAEFVKKYDIFIFIAGSSLLPRLVDLPVLRQMGKTIISRHCGTEVRDAHLARIFWEDYGRRYPFYERDLNAPKADIRCENDLLPLGRYHPGLASKLHNARTSELYADLVTCGPPSHTLALRPYVQTGPPIDLRDFRFRIPRRRVPVIVHAPSSMEYKQTDSILRMLDELLEEGVRFHLDLLHEVPNEVVRQKLTDADIVIDELSCGSGVLAYEGAAAGCAVLSGHDGVSSPLPRNRPVLNIDEGNFKDRVRKVVENIDYRTHLAVKGREYVNSGIGSPASIAACLLNALERAESGDSDLYPTLFTERCFMPESESIPEYLRQRTLKIVGKHGVHPSTDIARLVREGFIPDLTQEEMDAIPRWNVSKLKQEGPWILTGPGAVYGSSEPVVQPEEFGRTSPAAVS</sequence>
<evidence type="ECO:0008006" key="3">
    <source>
        <dbReference type="Google" id="ProtNLM"/>
    </source>
</evidence>
<dbReference type="AlphaFoldDB" id="A0A7M3MGR6"/>
<reference evidence="1 2" key="1">
    <citation type="submission" date="2018-06" db="EMBL/GenBank/DDBJ databases">
        <title>Complete genome of Desulfovibrio indonesiensis P37SLT.</title>
        <authorList>
            <person name="Crispim J.S."/>
            <person name="Vidigal P.M.P."/>
            <person name="Silva L.C.F."/>
            <person name="Laguardia C.N."/>
            <person name="Araujo L.C."/>
            <person name="Dias R.S."/>
            <person name="Sousa M.P."/>
            <person name="Paula S.O."/>
            <person name="Silva C."/>
        </authorList>
    </citation>
    <scope>NUCLEOTIDE SEQUENCE [LARGE SCALE GENOMIC DNA]</scope>
    <source>
        <strain evidence="1 2">P37SLT</strain>
    </source>
</reference>
<proteinExistence type="predicted"/>
<accession>A0A7M3MGR6</accession>
<evidence type="ECO:0000313" key="2">
    <source>
        <dbReference type="Proteomes" id="UP000448292"/>
    </source>
</evidence>
<dbReference type="Proteomes" id="UP000448292">
    <property type="component" value="Unassembled WGS sequence"/>
</dbReference>
<dbReference type="EMBL" id="QMIE01000004">
    <property type="protein sequence ID" value="TVM18439.1"/>
    <property type="molecule type" value="Genomic_DNA"/>
</dbReference>
<gene>
    <name evidence="1" type="ORF">DPQ33_06760</name>
</gene>
<evidence type="ECO:0000313" key="1">
    <source>
        <dbReference type="EMBL" id="TVM18439.1"/>
    </source>
</evidence>